<keyword evidence="9" id="KW-0472">Membrane</keyword>
<dbReference type="Gene3D" id="3.30.565.10">
    <property type="entry name" value="Histidine kinase-like ATPase, C-terminal domain"/>
    <property type="match status" value="1"/>
</dbReference>
<evidence type="ECO:0000313" key="12">
    <source>
        <dbReference type="EMBL" id="MDQ0424996.1"/>
    </source>
</evidence>
<name>A0ABU0GI03_9CELL</name>
<feature type="domain" description="Histidine kinase/HSP90-like ATPase" evidence="10">
    <location>
        <begin position="372"/>
        <end position="459"/>
    </location>
</feature>
<evidence type="ECO:0000313" key="13">
    <source>
        <dbReference type="Proteomes" id="UP001240250"/>
    </source>
</evidence>
<dbReference type="RefSeq" id="WP_233421024.1">
    <property type="nucleotide sequence ID" value="NZ_JAUSVM010000001.1"/>
</dbReference>
<evidence type="ECO:0000259" key="11">
    <source>
        <dbReference type="Pfam" id="PF07730"/>
    </source>
</evidence>
<dbReference type="InterPro" id="IPR036890">
    <property type="entry name" value="HATPase_C_sf"/>
</dbReference>
<dbReference type="InterPro" id="IPR050482">
    <property type="entry name" value="Sensor_HK_TwoCompSys"/>
</dbReference>
<evidence type="ECO:0000256" key="7">
    <source>
        <dbReference type="ARBA" id="ARBA00022840"/>
    </source>
</evidence>
<evidence type="ECO:0000256" key="2">
    <source>
        <dbReference type="ARBA" id="ARBA00012438"/>
    </source>
</evidence>
<dbReference type="CDD" id="cd16917">
    <property type="entry name" value="HATPase_UhpB-NarQ-NarX-like"/>
    <property type="match status" value="1"/>
</dbReference>
<protein>
    <recommendedName>
        <fullName evidence="2">histidine kinase</fullName>
        <ecNumber evidence="2">2.7.13.3</ecNumber>
    </recommendedName>
</protein>
<sequence length="467" mass="48489">MVVRRAPATQPVAPASAPLTEEQVGDGTALARLVRARPWLVDVVVVVLVVAVGLVGAGFGWEGAAGARYLGLYPRDSGIERTVAWTWVAGTVLGAAVLVLRRTRPLVATVLLVGLSIASLLVAGVLGVLGLCLAVALSGVAATREPRTTWAVTGGVLVVVVGAVWRWQDLGLIEILAWAGSVPYPLWEPQQFLAQPNFSPGRRMGSVLLLLVLVLLGVAVGSATRSRRLHVQELVERYRALARERDQSAALARAAERAHIAREMHDVVAHNVSVMVALADGADAAFERAPDRARDAVRQVARTGRAALGDMQRVLGALGPAATEPVPGGGDQPQDPAEVGLATVVERFGATGLAVTATGLDTPLPQDTAVRLAVLRILGEALTNVLRHAPGAPSVEVAVRRTPTAVEVDVLDSGGTRPGDGPGSGRGVLGMRERAALLGGTVDAGPRPGGGWRVHAVLPWHDDDGGA</sequence>
<dbReference type="SUPFAM" id="SSF55874">
    <property type="entry name" value="ATPase domain of HSP90 chaperone/DNA topoisomerase II/histidine kinase"/>
    <property type="match status" value="1"/>
</dbReference>
<dbReference type="Pfam" id="PF02518">
    <property type="entry name" value="HATPase_c"/>
    <property type="match status" value="1"/>
</dbReference>
<keyword evidence="3" id="KW-0597">Phosphoprotein</keyword>
<proteinExistence type="predicted"/>
<dbReference type="EMBL" id="JAUSVM010000001">
    <property type="protein sequence ID" value="MDQ0424996.1"/>
    <property type="molecule type" value="Genomic_DNA"/>
</dbReference>
<dbReference type="EC" id="2.7.13.3" evidence="2"/>
<dbReference type="PANTHER" id="PTHR24421">
    <property type="entry name" value="NITRATE/NITRITE SENSOR PROTEIN NARX-RELATED"/>
    <property type="match status" value="1"/>
</dbReference>
<dbReference type="Pfam" id="PF07730">
    <property type="entry name" value="HisKA_3"/>
    <property type="match status" value="1"/>
</dbReference>
<evidence type="ECO:0000256" key="6">
    <source>
        <dbReference type="ARBA" id="ARBA00022777"/>
    </source>
</evidence>
<comment type="caution">
    <text evidence="12">The sequence shown here is derived from an EMBL/GenBank/DDBJ whole genome shotgun (WGS) entry which is preliminary data.</text>
</comment>
<dbReference type="InterPro" id="IPR003594">
    <property type="entry name" value="HATPase_dom"/>
</dbReference>
<dbReference type="Proteomes" id="UP001240250">
    <property type="component" value="Unassembled WGS sequence"/>
</dbReference>
<keyword evidence="8" id="KW-0902">Two-component regulatory system</keyword>
<evidence type="ECO:0000256" key="8">
    <source>
        <dbReference type="ARBA" id="ARBA00023012"/>
    </source>
</evidence>
<evidence type="ECO:0000256" key="5">
    <source>
        <dbReference type="ARBA" id="ARBA00022741"/>
    </source>
</evidence>
<dbReference type="InterPro" id="IPR011712">
    <property type="entry name" value="Sig_transdc_His_kin_sub3_dim/P"/>
</dbReference>
<feature type="domain" description="Signal transduction histidine kinase subgroup 3 dimerisation and phosphoacceptor" evidence="11">
    <location>
        <begin position="256"/>
        <end position="321"/>
    </location>
</feature>
<gene>
    <name evidence="12" type="ORF">JO380_001377</name>
</gene>
<evidence type="ECO:0000256" key="9">
    <source>
        <dbReference type="SAM" id="Phobius"/>
    </source>
</evidence>
<keyword evidence="7" id="KW-0067">ATP-binding</keyword>
<keyword evidence="9" id="KW-0812">Transmembrane</keyword>
<accession>A0ABU0GI03</accession>
<evidence type="ECO:0000256" key="1">
    <source>
        <dbReference type="ARBA" id="ARBA00000085"/>
    </source>
</evidence>
<dbReference type="Gene3D" id="1.20.5.1930">
    <property type="match status" value="1"/>
</dbReference>
<keyword evidence="4" id="KW-0808">Transferase</keyword>
<evidence type="ECO:0000256" key="3">
    <source>
        <dbReference type="ARBA" id="ARBA00022553"/>
    </source>
</evidence>
<dbReference type="PANTHER" id="PTHR24421:SF10">
    <property type="entry name" value="NITRATE_NITRITE SENSOR PROTEIN NARQ"/>
    <property type="match status" value="1"/>
</dbReference>
<keyword evidence="5" id="KW-0547">Nucleotide-binding</keyword>
<comment type="catalytic activity">
    <reaction evidence="1">
        <text>ATP + protein L-histidine = ADP + protein N-phospho-L-histidine.</text>
        <dbReference type="EC" id="2.7.13.3"/>
    </reaction>
</comment>
<keyword evidence="6 12" id="KW-0418">Kinase</keyword>
<feature type="transmembrane region" description="Helical" evidence="9">
    <location>
        <begin position="148"/>
        <end position="165"/>
    </location>
</feature>
<evidence type="ECO:0000256" key="4">
    <source>
        <dbReference type="ARBA" id="ARBA00022679"/>
    </source>
</evidence>
<feature type="transmembrane region" description="Helical" evidence="9">
    <location>
        <begin position="207"/>
        <end position="224"/>
    </location>
</feature>
<keyword evidence="13" id="KW-1185">Reference proteome</keyword>
<organism evidence="12 13">
    <name type="scientific">Cellulomonas iranensis</name>
    <dbReference type="NCBI Taxonomy" id="76862"/>
    <lineage>
        <taxon>Bacteria</taxon>
        <taxon>Bacillati</taxon>
        <taxon>Actinomycetota</taxon>
        <taxon>Actinomycetes</taxon>
        <taxon>Micrococcales</taxon>
        <taxon>Cellulomonadaceae</taxon>
        <taxon>Cellulomonas</taxon>
    </lineage>
</organism>
<feature type="transmembrane region" description="Helical" evidence="9">
    <location>
        <begin position="81"/>
        <end position="100"/>
    </location>
</feature>
<feature type="transmembrane region" description="Helical" evidence="9">
    <location>
        <begin position="107"/>
        <end position="136"/>
    </location>
</feature>
<evidence type="ECO:0000259" key="10">
    <source>
        <dbReference type="Pfam" id="PF02518"/>
    </source>
</evidence>
<dbReference type="GO" id="GO:0016301">
    <property type="term" value="F:kinase activity"/>
    <property type="evidence" value="ECO:0007669"/>
    <property type="project" value="UniProtKB-KW"/>
</dbReference>
<feature type="transmembrane region" description="Helical" evidence="9">
    <location>
        <begin position="39"/>
        <end position="61"/>
    </location>
</feature>
<reference evidence="12 13" key="1">
    <citation type="submission" date="2023-07" db="EMBL/GenBank/DDBJ databases">
        <title>Sequencing the genomes of 1000 actinobacteria strains.</title>
        <authorList>
            <person name="Klenk H.-P."/>
        </authorList>
    </citation>
    <scope>NUCLEOTIDE SEQUENCE [LARGE SCALE GENOMIC DNA]</scope>
    <source>
        <strain evidence="12 13">DSM 14785</strain>
    </source>
</reference>
<keyword evidence="9" id="KW-1133">Transmembrane helix</keyword>